<dbReference type="EMBL" id="AP035768">
    <property type="protein sequence ID" value="BFO19901.1"/>
    <property type="molecule type" value="Genomic_DNA"/>
</dbReference>
<evidence type="ECO:0000313" key="2">
    <source>
        <dbReference type="EMBL" id="BFO19901.1"/>
    </source>
</evidence>
<sequence>MLVAVAVVLHRGPVDRLLQRGQGDRRLALVERGSGGGLQGGERAAGVAARDPQEVVLGVPGERDGALQAPLVGEGALQQIPDVVVGERFEGEEEERDSSGEMTEK</sequence>
<reference evidence="2" key="1">
    <citation type="submission" date="2024-06" db="EMBL/GenBank/DDBJ databases">
        <authorList>
            <consortium name="consrtm"/>
            <person name="Uemura M."/>
            <person name="Terahara T."/>
        </authorList>
    </citation>
    <scope>NUCLEOTIDE SEQUENCE</scope>
    <source>
        <strain evidence="2">KM77-8</strain>
    </source>
</reference>
<protein>
    <submittedName>
        <fullName evidence="2">Uncharacterized protein</fullName>
    </submittedName>
</protein>
<organism evidence="2">
    <name type="scientific">Streptomyces haneummycinicus</name>
    <dbReference type="NCBI Taxonomy" id="3074435"/>
    <lineage>
        <taxon>Bacteria</taxon>
        <taxon>Bacillati</taxon>
        <taxon>Actinomycetota</taxon>
        <taxon>Actinomycetes</taxon>
        <taxon>Kitasatosporales</taxon>
        <taxon>Streptomycetaceae</taxon>
        <taxon>Streptomyces</taxon>
    </lineage>
</organism>
<gene>
    <name evidence="2" type="ORF">SHKM778_62890</name>
</gene>
<dbReference type="AlphaFoldDB" id="A0AAT9HQM0"/>
<feature type="region of interest" description="Disordered" evidence="1">
    <location>
        <begin position="86"/>
        <end position="105"/>
    </location>
</feature>
<proteinExistence type="predicted"/>
<name>A0AAT9HQM0_9ACTN</name>
<accession>A0AAT9HQM0</accession>
<reference evidence="2" key="2">
    <citation type="submission" date="2024-07" db="EMBL/GenBank/DDBJ databases">
        <title>Streptomyces haneummycinica sp. nov., a new antibiotic-producing actinobacterium isolated from marine sediment.</title>
        <authorList>
            <person name="Uemura M."/>
            <person name="Hamada M."/>
            <person name="Hirano S."/>
            <person name="Kobayashi K."/>
            <person name="Ohshiro T."/>
            <person name="Kobayashi T."/>
            <person name="Terahara T."/>
        </authorList>
    </citation>
    <scope>NUCLEOTIDE SEQUENCE</scope>
    <source>
        <strain evidence="2">KM77-8</strain>
    </source>
</reference>
<evidence type="ECO:0000256" key="1">
    <source>
        <dbReference type="SAM" id="MobiDB-lite"/>
    </source>
</evidence>